<evidence type="ECO:0000313" key="2">
    <source>
        <dbReference type="EMBL" id="KAH7437832.1"/>
    </source>
</evidence>
<sequence length="235" mass="25883">MKTFLFHFILEHNLHYISQYSLLLCFTAEKARHLVGENASSQSGQFTWINCFDMGTGSMACLAKEGIKSYVYNIRAGHLSRVRQRAFEVAYANALAEGKAAKIAAKEANSAGVKAEKQASKKARHILGPFSAAAWDMFEALYYGGTWYEATMRGFGTMCGTYLGGLQGEMNLGRIGYLIGSHLGSWIGGRVGLMLYDISIAVHFLVSDYSSLISGNYREGVGSYETIMEENSEEL</sequence>
<dbReference type="AlphaFoldDB" id="A0A8T2UR64"/>
<proteinExistence type="predicted"/>
<organism evidence="2 3">
    <name type="scientific">Ceratopteris richardii</name>
    <name type="common">Triangle waterfern</name>
    <dbReference type="NCBI Taxonomy" id="49495"/>
    <lineage>
        <taxon>Eukaryota</taxon>
        <taxon>Viridiplantae</taxon>
        <taxon>Streptophyta</taxon>
        <taxon>Embryophyta</taxon>
        <taxon>Tracheophyta</taxon>
        <taxon>Polypodiopsida</taxon>
        <taxon>Polypodiidae</taxon>
        <taxon>Polypodiales</taxon>
        <taxon>Pteridineae</taxon>
        <taxon>Pteridaceae</taxon>
        <taxon>Parkerioideae</taxon>
        <taxon>Ceratopteris</taxon>
    </lineage>
</organism>
<keyword evidence="3" id="KW-1185">Reference proteome</keyword>
<evidence type="ECO:0000313" key="1">
    <source>
        <dbReference type="EMBL" id="KAH7437830.1"/>
    </source>
</evidence>
<dbReference type="EMBL" id="CM035410">
    <property type="protein sequence ID" value="KAH7437832.1"/>
    <property type="molecule type" value="Genomic_DNA"/>
</dbReference>
<dbReference type="OMA" id="SITADKC"/>
<dbReference type="Proteomes" id="UP000825935">
    <property type="component" value="Chromosome 5"/>
</dbReference>
<name>A0A8T2UR64_CERRI</name>
<accession>A0A8T2UR64</accession>
<dbReference type="EMBL" id="CM035410">
    <property type="protein sequence ID" value="KAH7437830.1"/>
    <property type="molecule type" value="Genomic_DNA"/>
</dbReference>
<evidence type="ECO:0000313" key="3">
    <source>
        <dbReference type="Proteomes" id="UP000825935"/>
    </source>
</evidence>
<gene>
    <name evidence="1" type="ORF">KP509_05G091100</name>
    <name evidence="2" type="ORF">KP509_05G091200</name>
</gene>
<reference evidence="2" key="1">
    <citation type="submission" date="2021-08" db="EMBL/GenBank/DDBJ databases">
        <title>WGS assembly of Ceratopteris richardii.</title>
        <authorList>
            <person name="Marchant D.B."/>
            <person name="Chen G."/>
            <person name="Jenkins J."/>
            <person name="Shu S."/>
            <person name="Leebens-Mack J."/>
            <person name="Grimwood J."/>
            <person name="Schmutz J."/>
            <person name="Soltis P."/>
            <person name="Soltis D."/>
            <person name="Chen Z.-H."/>
        </authorList>
    </citation>
    <scope>NUCLEOTIDE SEQUENCE</scope>
    <source>
        <strain evidence="2">Whitten #5841</strain>
        <tissue evidence="2">Leaf</tissue>
    </source>
</reference>
<dbReference type="OrthoDB" id="1906723at2759"/>
<dbReference type="PANTHER" id="PTHR35702:SF1">
    <property type="entry name" value="EXPRESSED PROTEIN"/>
    <property type="match status" value="1"/>
</dbReference>
<protein>
    <submittedName>
        <fullName evidence="2">Uncharacterized protein</fullName>
    </submittedName>
</protein>
<dbReference type="PANTHER" id="PTHR35702">
    <property type="entry name" value="EXPRESSED PROTEIN"/>
    <property type="match status" value="1"/>
</dbReference>
<comment type="caution">
    <text evidence="2">The sequence shown here is derived from an EMBL/GenBank/DDBJ whole genome shotgun (WGS) entry which is preliminary data.</text>
</comment>